<proteinExistence type="predicted"/>
<dbReference type="EMBL" id="GBXM01026887">
    <property type="protein sequence ID" value="JAH81690.1"/>
    <property type="molecule type" value="Transcribed_RNA"/>
</dbReference>
<name>A0A0E9VWK8_ANGAN</name>
<organism evidence="1">
    <name type="scientific">Anguilla anguilla</name>
    <name type="common">European freshwater eel</name>
    <name type="synonym">Muraena anguilla</name>
    <dbReference type="NCBI Taxonomy" id="7936"/>
    <lineage>
        <taxon>Eukaryota</taxon>
        <taxon>Metazoa</taxon>
        <taxon>Chordata</taxon>
        <taxon>Craniata</taxon>
        <taxon>Vertebrata</taxon>
        <taxon>Euteleostomi</taxon>
        <taxon>Actinopterygii</taxon>
        <taxon>Neopterygii</taxon>
        <taxon>Teleostei</taxon>
        <taxon>Anguilliformes</taxon>
        <taxon>Anguillidae</taxon>
        <taxon>Anguilla</taxon>
    </lineage>
</organism>
<sequence length="26" mass="3063">MSARGAEAFLVWKRRQPRGERKAFTL</sequence>
<accession>A0A0E9VWK8</accession>
<dbReference type="AlphaFoldDB" id="A0A0E9VWK8"/>
<reference evidence="1" key="2">
    <citation type="journal article" date="2015" name="Fish Shellfish Immunol.">
        <title>Early steps in the European eel (Anguilla anguilla)-Vibrio vulnificus interaction in the gills: Role of the RtxA13 toxin.</title>
        <authorList>
            <person name="Callol A."/>
            <person name="Pajuelo D."/>
            <person name="Ebbesson L."/>
            <person name="Teles M."/>
            <person name="MacKenzie S."/>
            <person name="Amaro C."/>
        </authorList>
    </citation>
    <scope>NUCLEOTIDE SEQUENCE</scope>
</reference>
<protein>
    <submittedName>
        <fullName evidence="1">Uncharacterized protein</fullName>
    </submittedName>
</protein>
<reference evidence="1" key="1">
    <citation type="submission" date="2014-11" db="EMBL/GenBank/DDBJ databases">
        <authorList>
            <person name="Amaro Gonzalez C."/>
        </authorList>
    </citation>
    <scope>NUCLEOTIDE SEQUENCE</scope>
</reference>
<evidence type="ECO:0000313" key="1">
    <source>
        <dbReference type="EMBL" id="JAH81690.1"/>
    </source>
</evidence>